<dbReference type="EMBL" id="CM046393">
    <property type="protein sequence ID" value="KAI8550103.1"/>
    <property type="molecule type" value="Genomic_DNA"/>
</dbReference>
<keyword evidence="2" id="KW-1185">Reference proteome</keyword>
<accession>A0ACC0NC86</accession>
<comment type="caution">
    <text evidence="1">The sequence shown here is derived from an EMBL/GenBank/DDBJ whole genome shotgun (WGS) entry which is preliminary data.</text>
</comment>
<dbReference type="Proteomes" id="UP001062846">
    <property type="component" value="Chromosome 6"/>
</dbReference>
<organism evidence="1 2">
    <name type="scientific">Rhododendron molle</name>
    <name type="common">Chinese azalea</name>
    <name type="synonym">Azalea mollis</name>
    <dbReference type="NCBI Taxonomy" id="49168"/>
    <lineage>
        <taxon>Eukaryota</taxon>
        <taxon>Viridiplantae</taxon>
        <taxon>Streptophyta</taxon>
        <taxon>Embryophyta</taxon>
        <taxon>Tracheophyta</taxon>
        <taxon>Spermatophyta</taxon>
        <taxon>Magnoliopsida</taxon>
        <taxon>eudicotyledons</taxon>
        <taxon>Gunneridae</taxon>
        <taxon>Pentapetalae</taxon>
        <taxon>asterids</taxon>
        <taxon>Ericales</taxon>
        <taxon>Ericaceae</taxon>
        <taxon>Ericoideae</taxon>
        <taxon>Rhodoreae</taxon>
        <taxon>Rhododendron</taxon>
    </lineage>
</organism>
<proteinExistence type="predicted"/>
<gene>
    <name evidence="1" type="ORF">RHMOL_Rhmol06G0078300</name>
</gene>
<evidence type="ECO:0000313" key="1">
    <source>
        <dbReference type="EMBL" id="KAI8550103.1"/>
    </source>
</evidence>
<reference evidence="1" key="1">
    <citation type="submission" date="2022-02" db="EMBL/GenBank/DDBJ databases">
        <title>Plant Genome Project.</title>
        <authorList>
            <person name="Zhang R.-G."/>
        </authorList>
    </citation>
    <scope>NUCLEOTIDE SEQUENCE</scope>
    <source>
        <strain evidence="1">AT1</strain>
    </source>
</reference>
<sequence length="139" mass="16282">MARAARRAWSDEEEESLLEQLTTLVDQGVWQADNGFHPGYLDVLENQMRVSFPDAGIKQNHIEGKIKKWKRDYLDLDAILQIPGFGWNPNEHKLVVENDVWNEFVRGRPQLRNFRDKEFPTFNCWGPLLCSTRKLSLKL</sequence>
<protein>
    <submittedName>
        <fullName evidence="1">Uncharacterized protein</fullName>
    </submittedName>
</protein>
<name>A0ACC0NC86_RHOML</name>
<evidence type="ECO:0000313" key="2">
    <source>
        <dbReference type="Proteomes" id="UP001062846"/>
    </source>
</evidence>